<proteinExistence type="predicted"/>
<gene>
    <name evidence="1" type="ORF">V1517DRAFT_340833</name>
</gene>
<sequence>MGAVARSVGVAVAVVLIIFLSFIISLRLRRVRHRTRPPIILSASDVTRSRRRRHHLAPQGHGTGDMVTIDLPQQHMQQELPQLNSNEQSLTGMTLPLYEQQMRNPSFPPPYEEAVQQGPKVVCEGSGSGGQEDGQETARGASNVAYPDRALHRDMV</sequence>
<evidence type="ECO:0000313" key="1">
    <source>
        <dbReference type="EMBL" id="KAK9320362.1"/>
    </source>
</evidence>
<name>A0ACC3THM4_9ASCO</name>
<dbReference type="EMBL" id="MU970132">
    <property type="protein sequence ID" value="KAK9320362.1"/>
    <property type="molecule type" value="Genomic_DNA"/>
</dbReference>
<accession>A0ACC3THM4</accession>
<comment type="caution">
    <text evidence="1">The sequence shown here is derived from an EMBL/GenBank/DDBJ whole genome shotgun (WGS) entry which is preliminary data.</text>
</comment>
<protein>
    <submittedName>
        <fullName evidence="1">Uncharacterized protein</fullName>
    </submittedName>
</protein>
<reference evidence="2" key="1">
    <citation type="journal article" date="2024" name="Front. Bioeng. Biotechnol.">
        <title>Genome-scale model development and genomic sequencing of the oleaginous clade Lipomyces.</title>
        <authorList>
            <person name="Czajka J.J."/>
            <person name="Han Y."/>
            <person name="Kim J."/>
            <person name="Mondo S.J."/>
            <person name="Hofstad B.A."/>
            <person name="Robles A."/>
            <person name="Haridas S."/>
            <person name="Riley R."/>
            <person name="LaButti K."/>
            <person name="Pangilinan J."/>
            <person name="Andreopoulos W."/>
            <person name="Lipzen A."/>
            <person name="Yan J."/>
            <person name="Wang M."/>
            <person name="Ng V."/>
            <person name="Grigoriev I.V."/>
            <person name="Spatafora J.W."/>
            <person name="Magnuson J.K."/>
            <person name="Baker S.E."/>
            <person name="Pomraning K.R."/>
        </authorList>
    </citation>
    <scope>NUCLEOTIDE SEQUENCE [LARGE SCALE GENOMIC DNA]</scope>
    <source>
        <strain evidence="2">CBS 10300</strain>
    </source>
</reference>
<organism evidence="1 2">
    <name type="scientific">Lipomyces orientalis</name>
    <dbReference type="NCBI Taxonomy" id="1233043"/>
    <lineage>
        <taxon>Eukaryota</taxon>
        <taxon>Fungi</taxon>
        <taxon>Dikarya</taxon>
        <taxon>Ascomycota</taxon>
        <taxon>Saccharomycotina</taxon>
        <taxon>Lipomycetes</taxon>
        <taxon>Lipomycetales</taxon>
        <taxon>Lipomycetaceae</taxon>
        <taxon>Lipomyces</taxon>
    </lineage>
</organism>
<evidence type="ECO:0000313" key="2">
    <source>
        <dbReference type="Proteomes" id="UP001489719"/>
    </source>
</evidence>
<dbReference type="Proteomes" id="UP001489719">
    <property type="component" value="Unassembled WGS sequence"/>
</dbReference>
<keyword evidence="2" id="KW-1185">Reference proteome</keyword>